<dbReference type="AlphaFoldDB" id="A0A813C7L1"/>
<reference evidence="1" key="1">
    <citation type="submission" date="2021-02" db="EMBL/GenBank/DDBJ databases">
        <authorList>
            <person name="Dougan E. K."/>
            <person name="Rhodes N."/>
            <person name="Thang M."/>
            <person name="Chan C."/>
        </authorList>
    </citation>
    <scope>NUCLEOTIDE SEQUENCE</scope>
</reference>
<sequence>MQANMAHFGNSSHINVEEGISYEDFEAYFENRRKLGADGFDLLRGLGIEVSSCSRNTDPQEDEVENYDFDDHNHTFEARKVLAQMDTNQRNSLWSRTHTANTQLAEETKADRWWKFESSEEEEEEVVVEPVPIIPKEITKPSIVAHEVPKPSSSLTTEPTVDLPKNVRLCNPFNFARVNIKASDAQQIDSKIVIFDFRNLLNHPELSADVQEILQRLAVLLNLNALPHRGVVTAIDDDTDIIEAEEAILAWIRGGAPRSVKMDPGETIEDGDADVVKELKENYVVDQRALLHLKLEPASSLLGFSRGFDADRADLEDITAYIERNQEPHLTEGSGLTCGIRNGKSNASPAVPPKTALPKAGTINCKFSHKAPAPKPKAKAEEASTVIFAGPTYSAEWAADTAAGRHLGGPQSGEQFLGVDSHNMDVANHFMLDSCPLVRSTGIDVESGKAFLWLPGSLPLFVSDTFRLKIECPEDCRHYATRVDEHVPIFTSQDPAGVPSAVQSLASLEQDRTRSQGIVRVRVKSTVHATIYHALERRQVGDGAFSTEILPKSAEAAPSNGHDAGASLEVSGYVHRDDDYEGKDPEKLWKLRDQAMTLEHRRVRRKLRDPDEEPDPFEASEFGEVIAVDHIHAFRSPDDSDALDKSYVVLCVRENFGNDRSSRAVVRALTKFVGSRPSFLTLPKSSKKQLPRTFIAPARVLQCLLPDVLNNEYVMYAIAHSSNEDIFNFEGCQAPGFPCLCRAEDPICKEHDGKLRLEYLVQFLVDPADPSSPSSYATSTALAQFMKDLATRSDDVLARTLVARPEQYDTLRKTIWISAFRLHYCWLGFFWVLDPAGDHQPGLEPGTLRHAAPGLVAKSSPFRGELRSCNPKV</sequence>
<dbReference type="Proteomes" id="UP000601435">
    <property type="component" value="Unassembled WGS sequence"/>
</dbReference>
<dbReference type="EMBL" id="CAJNJA010091574">
    <property type="protein sequence ID" value="CAE7940531.1"/>
    <property type="molecule type" value="Genomic_DNA"/>
</dbReference>
<name>A0A813C7L1_9DINO</name>
<dbReference type="OrthoDB" id="432721at2759"/>
<proteinExistence type="predicted"/>
<comment type="caution">
    <text evidence="1">The sequence shown here is derived from an EMBL/GenBank/DDBJ whole genome shotgun (WGS) entry which is preliminary data.</text>
</comment>
<accession>A0A813C7L1</accession>
<gene>
    <name evidence="1" type="ORF">SNEC2469_LOCUS33923</name>
</gene>
<organism evidence="1 2">
    <name type="scientific">Symbiodinium necroappetens</name>
    <dbReference type="NCBI Taxonomy" id="1628268"/>
    <lineage>
        <taxon>Eukaryota</taxon>
        <taxon>Sar</taxon>
        <taxon>Alveolata</taxon>
        <taxon>Dinophyceae</taxon>
        <taxon>Suessiales</taxon>
        <taxon>Symbiodiniaceae</taxon>
        <taxon>Symbiodinium</taxon>
    </lineage>
</organism>
<protein>
    <submittedName>
        <fullName evidence="1">Uncharacterized protein</fullName>
    </submittedName>
</protein>
<evidence type="ECO:0000313" key="2">
    <source>
        <dbReference type="Proteomes" id="UP000601435"/>
    </source>
</evidence>
<keyword evidence="2" id="KW-1185">Reference proteome</keyword>
<evidence type="ECO:0000313" key="1">
    <source>
        <dbReference type="EMBL" id="CAE7940531.1"/>
    </source>
</evidence>